<dbReference type="AlphaFoldDB" id="A0A930DGK7"/>
<gene>
    <name evidence="2" type="ORF">HXM80_08455</name>
</gene>
<dbReference type="RefSeq" id="WP_311151370.1">
    <property type="nucleotide sequence ID" value="NZ_CAUOMS010000001.1"/>
</dbReference>
<reference evidence="2" key="1">
    <citation type="submission" date="2020-04" db="EMBL/GenBank/DDBJ databases">
        <title>Deep metagenomics examines the oral microbiome during advanced dental caries in children, revealing novel taxa and co-occurrences with host molecules.</title>
        <authorList>
            <person name="Baker J.L."/>
            <person name="Morton J.T."/>
            <person name="Dinis M."/>
            <person name="Alvarez R."/>
            <person name="Tran N.C."/>
            <person name="Knight R."/>
            <person name="Edlund A."/>
        </authorList>
    </citation>
    <scope>NUCLEOTIDE SEQUENCE</scope>
    <source>
        <strain evidence="2">JCVI_32_bin.62</strain>
    </source>
</reference>
<keyword evidence="1" id="KW-1133">Transmembrane helix</keyword>
<feature type="transmembrane region" description="Helical" evidence="1">
    <location>
        <begin position="9"/>
        <end position="33"/>
    </location>
</feature>
<protein>
    <submittedName>
        <fullName evidence="2">Uncharacterized protein</fullName>
    </submittedName>
</protein>
<proteinExistence type="predicted"/>
<dbReference type="Proteomes" id="UP000780345">
    <property type="component" value="Unassembled WGS sequence"/>
</dbReference>
<keyword evidence="1" id="KW-0472">Membrane</keyword>
<comment type="caution">
    <text evidence="2">The sequence shown here is derived from an EMBL/GenBank/DDBJ whole genome shotgun (WGS) entry which is preliminary data.</text>
</comment>
<dbReference type="EMBL" id="JABZQQ010000074">
    <property type="protein sequence ID" value="MBF1265685.1"/>
    <property type="molecule type" value="Genomic_DNA"/>
</dbReference>
<organism evidence="2 3">
    <name type="scientific">Neisseria sicca</name>
    <dbReference type="NCBI Taxonomy" id="490"/>
    <lineage>
        <taxon>Bacteria</taxon>
        <taxon>Pseudomonadati</taxon>
        <taxon>Pseudomonadota</taxon>
        <taxon>Betaproteobacteria</taxon>
        <taxon>Neisseriales</taxon>
        <taxon>Neisseriaceae</taxon>
        <taxon>Neisseria</taxon>
    </lineage>
</organism>
<evidence type="ECO:0000256" key="1">
    <source>
        <dbReference type="SAM" id="Phobius"/>
    </source>
</evidence>
<keyword evidence="1" id="KW-0812">Transmembrane</keyword>
<name>A0A930DGK7_NEISI</name>
<feature type="transmembrane region" description="Helical" evidence="1">
    <location>
        <begin position="86"/>
        <end position="104"/>
    </location>
</feature>
<sequence>MGLKRKRPILLQVIVGLIVVAAVLWPATVWLYIENVGFETIRTAYEITSGRLLWFWLGNFYLLVQVILMLVTAVGLWRGKDWARRLWLFSCILYIVYNTVNYLTVSWASWLSWPDVVIRAAICYSLFYLHPKDYFQTQENKT</sequence>
<evidence type="ECO:0000313" key="2">
    <source>
        <dbReference type="EMBL" id="MBF1265685.1"/>
    </source>
</evidence>
<accession>A0A930DGK7</accession>
<feature type="transmembrane region" description="Helical" evidence="1">
    <location>
        <begin position="53"/>
        <end position="74"/>
    </location>
</feature>
<evidence type="ECO:0000313" key="3">
    <source>
        <dbReference type="Proteomes" id="UP000780345"/>
    </source>
</evidence>